<gene>
    <name evidence="2" type="ORF">GSLYS_00005019001</name>
</gene>
<evidence type="ECO:0000313" key="2">
    <source>
        <dbReference type="EMBL" id="CAL1530894.1"/>
    </source>
</evidence>
<dbReference type="Gene3D" id="3.40.50.11350">
    <property type="match status" value="1"/>
</dbReference>
<name>A0AAV2HDU7_LYMST</name>
<comment type="caution">
    <text evidence="2">The sequence shown here is derived from an EMBL/GenBank/DDBJ whole genome shotgun (WGS) entry which is preliminary data.</text>
</comment>
<keyword evidence="3" id="KW-1185">Reference proteome</keyword>
<evidence type="ECO:0000313" key="3">
    <source>
        <dbReference type="Proteomes" id="UP001497497"/>
    </source>
</evidence>
<feature type="region of interest" description="Disordered" evidence="1">
    <location>
        <begin position="127"/>
        <end position="147"/>
    </location>
</feature>
<proteinExistence type="predicted"/>
<dbReference type="Proteomes" id="UP001497497">
    <property type="component" value="Unassembled WGS sequence"/>
</dbReference>
<feature type="compositionally biased region" description="Polar residues" evidence="1">
    <location>
        <begin position="134"/>
        <end position="147"/>
    </location>
</feature>
<dbReference type="AlphaFoldDB" id="A0AAV2HDU7"/>
<protein>
    <submittedName>
        <fullName evidence="2">Uncharacterized protein</fullName>
    </submittedName>
</protein>
<sequence length="544" mass="61493">MLFSCVMIVVVSFGIVYLNYDSAKWIQHVTRTDPKENTDLVNSTSNVTGTIDFIPRNANSKSASKDNTHLAATVRRATTPKTSTTSVYSNLTTRPYSQAFSSRSPQVKGTQRLTKVPTPAIKTIKDTTTTKQTSLPDNSTNNKNPTTMRATTLKFPVLERTLPTVHFAFTVAPHNHTRAPKKIIPRLKPHTATKLILPPSLSHAEVTSAWDERYLVYLCDSRSWCGGMGDRQRALVSLYAISRLVNRQFYLIMSSPCDLSNFYVPRTYRWLPDTDELEPPGKNNTIAASTYRENEKFTRSLTDGDFNVNNPQKVIYVKTNYDLFGFISRNAFYSKLLEKWSGLRDPRERFHWAWHELMQPSPQLMSNLERVLGSRFLGRKGLMSPSQVKASEINPFYDVGDAKLICAHVRMGQNPSLPMDSPFTAVYLSAIPKLHKFMLSKDAEGNAMFFVATDYINIRIRSHNTFGKRFIDYGATILHIDHQRRGSGVCEGFGDAALDQLILSLCDVLVVCRSGYSLRAYFMSNITAPVYIIENDEINLFDGR</sequence>
<accession>A0AAV2HDU7</accession>
<evidence type="ECO:0000256" key="1">
    <source>
        <dbReference type="SAM" id="MobiDB-lite"/>
    </source>
</evidence>
<dbReference type="EMBL" id="CAXITT010000077">
    <property type="protein sequence ID" value="CAL1530894.1"/>
    <property type="molecule type" value="Genomic_DNA"/>
</dbReference>
<reference evidence="2 3" key="1">
    <citation type="submission" date="2024-04" db="EMBL/GenBank/DDBJ databases">
        <authorList>
            <consortium name="Genoscope - CEA"/>
            <person name="William W."/>
        </authorList>
    </citation>
    <scope>NUCLEOTIDE SEQUENCE [LARGE SCALE GENOMIC DNA]</scope>
</reference>
<organism evidence="2 3">
    <name type="scientific">Lymnaea stagnalis</name>
    <name type="common">Great pond snail</name>
    <name type="synonym">Helix stagnalis</name>
    <dbReference type="NCBI Taxonomy" id="6523"/>
    <lineage>
        <taxon>Eukaryota</taxon>
        <taxon>Metazoa</taxon>
        <taxon>Spiralia</taxon>
        <taxon>Lophotrochozoa</taxon>
        <taxon>Mollusca</taxon>
        <taxon>Gastropoda</taxon>
        <taxon>Heterobranchia</taxon>
        <taxon>Euthyneura</taxon>
        <taxon>Panpulmonata</taxon>
        <taxon>Hygrophila</taxon>
        <taxon>Lymnaeoidea</taxon>
        <taxon>Lymnaeidae</taxon>
        <taxon>Lymnaea</taxon>
    </lineage>
</organism>